<dbReference type="GO" id="GO:0005975">
    <property type="term" value="P:carbohydrate metabolic process"/>
    <property type="evidence" value="ECO:0007669"/>
    <property type="project" value="InterPro"/>
</dbReference>
<dbReference type="InterPro" id="IPR006710">
    <property type="entry name" value="Glyco_hydro_43"/>
</dbReference>
<accession>A0A6G1FTL8</accession>
<reference evidence="10 12" key="1">
    <citation type="submission" date="2020-01" db="EMBL/GenBank/DDBJ databases">
        <authorList>
            <consortium name="DOE Joint Genome Institute"/>
            <person name="Haridas S."/>
            <person name="Albert R."/>
            <person name="Binder M."/>
            <person name="Bloem J."/>
            <person name="Labutti K."/>
            <person name="Salamov A."/>
            <person name="Andreopoulos B."/>
            <person name="Baker S.E."/>
            <person name="Barry K."/>
            <person name="Bills G."/>
            <person name="Bluhm B.H."/>
            <person name="Cannon C."/>
            <person name="Castanera R."/>
            <person name="Culley D.E."/>
            <person name="Daum C."/>
            <person name="Ezra D."/>
            <person name="Gonzalez J.B."/>
            <person name="Henrissat B."/>
            <person name="Kuo A."/>
            <person name="Liang C."/>
            <person name="Lipzen A."/>
            <person name="Lutzoni F."/>
            <person name="Magnuson J."/>
            <person name="Mondo S."/>
            <person name="Nolan M."/>
            <person name="Ohm R."/>
            <person name="Pangilinan J."/>
            <person name="Park H.-J."/>
            <person name="Ramirez L."/>
            <person name="Alfaro M."/>
            <person name="Sun H."/>
            <person name="Tritt A."/>
            <person name="Yoshinaga Y."/>
            <person name="Zwiers L.-H."/>
            <person name="Turgeon B.G."/>
            <person name="Goodwin S.B."/>
            <person name="Spatafora J.W."/>
            <person name="Crous P.W."/>
            <person name="Grigoriev I.V."/>
        </authorList>
    </citation>
    <scope>NUCLEOTIDE SEQUENCE</scope>
    <source>
        <strain evidence="10 12">CBS 781.70</strain>
    </source>
</reference>
<reference evidence="12" key="2">
    <citation type="submission" date="2020-04" db="EMBL/GenBank/DDBJ databases">
        <authorList>
            <consortium name="NCBI Genome Project"/>
        </authorList>
    </citation>
    <scope>NUCLEOTIDE SEQUENCE</scope>
    <source>
        <strain evidence="12">CBS 781.70</strain>
    </source>
</reference>
<dbReference type="AlphaFoldDB" id="A0A6G1FTL8"/>
<dbReference type="OrthoDB" id="272289at2759"/>
<evidence type="ECO:0000313" key="10">
    <source>
        <dbReference type="EMBL" id="KAF1809019.1"/>
    </source>
</evidence>
<dbReference type="PIRSF" id="PIRSF025414">
    <property type="entry name" value="Alpha-L-arabinofuranosidase"/>
    <property type="match status" value="1"/>
</dbReference>
<feature type="signal peptide" evidence="9">
    <location>
        <begin position="1"/>
        <end position="19"/>
    </location>
</feature>
<evidence type="ECO:0000256" key="4">
    <source>
        <dbReference type="ARBA" id="ARBA00023295"/>
    </source>
</evidence>
<dbReference type="PANTHER" id="PTHR43817:SF1">
    <property type="entry name" value="HYDROLASE, FAMILY 43, PUTATIVE (AFU_ORTHOLOGUE AFUA_3G01660)-RELATED"/>
    <property type="match status" value="1"/>
</dbReference>
<gene>
    <name evidence="10 12" type="ORF">P152DRAFT_468632</name>
</gene>
<dbReference type="CDD" id="cd18820">
    <property type="entry name" value="GH43_LbAraf43-like"/>
    <property type="match status" value="1"/>
</dbReference>
<dbReference type="EMBL" id="ML975176">
    <property type="protein sequence ID" value="KAF1809019.1"/>
    <property type="molecule type" value="Genomic_DNA"/>
</dbReference>
<dbReference type="RefSeq" id="XP_033530650.1">
    <property type="nucleotide sequence ID" value="XM_033680835.1"/>
</dbReference>
<evidence type="ECO:0000256" key="7">
    <source>
        <dbReference type="RuleBase" id="RU361187"/>
    </source>
</evidence>
<keyword evidence="4 7" id="KW-0326">Glycosidase</keyword>
<dbReference type="InterPro" id="IPR016828">
    <property type="entry name" value="Alpha-L-arabinofuranosidase"/>
</dbReference>
<evidence type="ECO:0000256" key="3">
    <source>
        <dbReference type="ARBA" id="ARBA00022801"/>
    </source>
</evidence>
<evidence type="ECO:0000256" key="2">
    <source>
        <dbReference type="ARBA" id="ARBA00022729"/>
    </source>
</evidence>
<name>A0A6G1FTL8_9PEZI</name>
<dbReference type="Proteomes" id="UP000504638">
    <property type="component" value="Unplaced"/>
</dbReference>
<feature type="active site" description="Proton donor" evidence="5">
    <location>
        <position position="198"/>
    </location>
</feature>
<reference evidence="12" key="3">
    <citation type="submission" date="2025-04" db="UniProtKB">
        <authorList>
            <consortium name="RefSeq"/>
        </authorList>
    </citation>
    <scope>IDENTIFICATION</scope>
    <source>
        <strain evidence="12">CBS 781.70</strain>
    </source>
</reference>
<feature type="site" description="Important for catalytic activity, responsible for pKa modulation of the active site Glu and correct orientation of both the proton donor and substrate" evidence="6">
    <location>
        <position position="139"/>
    </location>
</feature>
<protein>
    <submittedName>
        <fullName evidence="10 12">Arabinanase/levansucrase/invertase</fullName>
    </submittedName>
</protein>
<organism evidence="10">
    <name type="scientific">Eremomyces bilateralis CBS 781.70</name>
    <dbReference type="NCBI Taxonomy" id="1392243"/>
    <lineage>
        <taxon>Eukaryota</taxon>
        <taxon>Fungi</taxon>
        <taxon>Dikarya</taxon>
        <taxon>Ascomycota</taxon>
        <taxon>Pezizomycotina</taxon>
        <taxon>Dothideomycetes</taxon>
        <taxon>Dothideomycetes incertae sedis</taxon>
        <taxon>Eremomycetales</taxon>
        <taxon>Eremomycetaceae</taxon>
        <taxon>Eremomyces</taxon>
    </lineage>
</organism>
<proteinExistence type="inferred from homology"/>
<keyword evidence="2 9" id="KW-0732">Signal</keyword>
<feature type="active site" description="Proton acceptor" evidence="5">
    <location>
        <position position="33"/>
    </location>
</feature>
<dbReference type="SUPFAM" id="SSF75005">
    <property type="entry name" value="Arabinanase/levansucrase/invertase"/>
    <property type="match status" value="1"/>
</dbReference>
<keyword evidence="11" id="KW-1185">Reference proteome</keyword>
<dbReference type="GO" id="GO:0004553">
    <property type="term" value="F:hydrolase activity, hydrolyzing O-glycosyl compounds"/>
    <property type="evidence" value="ECO:0007669"/>
    <property type="project" value="InterPro"/>
</dbReference>
<evidence type="ECO:0000256" key="8">
    <source>
        <dbReference type="SAM" id="MobiDB-lite"/>
    </source>
</evidence>
<dbReference type="Pfam" id="PF04616">
    <property type="entry name" value="Glyco_hydro_43"/>
    <property type="match status" value="1"/>
</dbReference>
<evidence type="ECO:0000256" key="1">
    <source>
        <dbReference type="ARBA" id="ARBA00009865"/>
    </source>
</evidence>
<evidence type="ECO:0000256" key="5">
    <source>
        <dbReference type="PIRSR" id="PIRSR606710-1"/>
    </source>
</evidence>
<evidence type="ECO:0000256" key="6">
    <source>
        <dbReference type="PIRSR" id="PIRSR606710-2"/>
    </source>
</evidence>
<dbReference type="InterPro" id="IPR023296">
    <property type="entry name" value="Glyco_hydro_beta-prop_sf"/>
</dbReference>
<feature type="chain" id="PRO_5044631571" evidence="9">
    <location>
        <begin position="20"/>
        <end position="327"/>
    </location>
</feature>
<dbReference type="GeneID" id="54421405"/>
<comment type="similarity">
    <text evidence="1 7">Belongs to the glycosyl hydrolase 43 family.</text>
</comment>
<feature type="region of interest" description="Disordered" evidence="8">
    <location>
        <begin position="304"/>
        <end position="327"/>
    </location>
</feature>
<dbReference type="PANTHER" id="PTHR43817">
    <property type="entry name" value="GLYCOSYL HYDROLASE"/>
    <property type="match status" value="1"/>
</dbReference>
<keyword evidence="3 7" id="KW-0378">Hydrolase</keyword>
<sequence length="327" mass="36123">MLVIRALLSVLTLSAFASAAKFSNPLRKTDGSDPFIVYDTGYYYLLTTTWKDVQITRASTIEGLKTGEKKVVWRDSNKDRCCNVWAPEIAKIDGRWYLYYTAGQTTDLGFQRPFVLRGGASPWDTYAFHGRLSNEWGIDGSIARINDVNYFVWSCQAGGLQSLCIAKLEAPNRIGARTVLSQPTQSWEKAQGELPVNEGPVLLEHNGQYHVVYSASFCWTPSYALGLLTLRSGGNPLDARAWTKTGQPIFKSGNNNYGPGHNSSFFKSPDGKEDWNVFHATSNRDGACDGNRYTSVQKVNWNTNGTPNLGSPVPLNQQFDGPSGEPA</sequence>
<evidence type="ECO:0000313" key="12">
    <source>
        <dbReference type="RefSeq" id="XP_033530650.1"/>
    </source>
</evidence>
<evidence type="ECO:0000256" key="9">
    <source>
        <dbReference type="SAM" id="SignalP"/>
    </source>
</evidence>
<evidence type="ECO:0000313" key="11">
    <source>
        <dbReference type="Proteomes" id="UP000504638"/>
    </source>
</evidence>
<dbReference type="Gene3D" id="2.115.10.20">
    <property type="entry name" value="Glycosyl hydrolase domain, family 43"/>
    <property type="match status" value="1"/>
</dbReference>
<feature type="compositionally biased region" description="Polar residues" evidence="8">
    <location>
        <begin position="304"/>
        <end position="320"/>
    </location>
</feature>